<protein>
    <recommendedName>
        <fullName evidence="4">Reverse transcriptase domain-containing protein</fullName>
    </recommendedName>
</protein>
<keyword evidence="3" id="KW-1185">Reference proteome</keyword>
<evidence type="ECO:0000313" key="3">
    <source>
        <dbReference type="Proteomes" id="UP001151760"/>
    </source>
</evidence>
<evidence type="ECO:0000313" key="2">
    <source>
        <dbReference type="EMBL" id="GJS72973.1"/>
    </source>
</evidence>
<dbReference type="PANTHER" id="PTHR24559:SF444">
    <property type="entry name" value="REVERSE TRANSCRIPTASE DOMAIN-CONTAINING PROTEIN"/>
    <property type="match status" value="1"/>
</dbReference>
<evidence type="ECO:0000256" key="1">
    <source>
        <dbReference type="SAM" id="MobiDB-lite"/>
    </source>
</evidence>
<organism evidence="2 3">
    <name type="scientific">Tanacetum coccineum</name>
    <dbReference type="NCBI Taxonomy" id="301880"/>
    <lineage>
        <taxon>Eukaryota</taxon>
        <taxon>Viridiplantae</taxon>
        <taxon>Streptophyta</taxon>
        <taxon>Embryophyta</taxon>
        <taxon>Tracheophyta</taxon>
        <taxon>Spermatophyta</taxon>
        <taxon>Magnoliopsida</taxon>
        <taxon>eudicotyledons</taxon>
        <taxon>Gunneridae</taxon>
        <taxon>Pentapetalae</taxon>
        <taxon>asterids</taxon>
        <taxon>campanulids</taxon>
        <taxon>Asterales</taxon>
        <taxon>Asteraceae</taxon>
        <taxon>Asteroideae</taxon>
        <taxon>Anthemideae</taxon>
        <taxon>Anthemidinae</taxon>
        <taxon>Tanacetum</taxon>
    </lineage>
</organism>
<dbReference type="EMBL" id="BQNB010010119">
    <property type="protein sequence ID" value="GJS72973.1"/>
    <property type="molecule type" value="Genomic_DNA"/>
</dbReference>
<dbReference type="Gene3D" id="3.10.10.10">
    <property type="entry name" value="HIV Type 1 Reverse Transcriptase, subunit A, domain 1"/>
    <property type="match status" value="1"/>
</dbReference>
<feature type="compositionally biased region" description="Acidic residues" evidence="1">
    <location>
        <begin position="332"/>
        <end position="346"/>
    </location>
</feature>
<dbReference type="PANTHER" id="PTHR24559">
    <property type="entry name" value="TRANSPOSON TY3-I GAG-POL POLYPROTEIN"/>
    <property type="match status" value="1"/>
</dbReference>
<proteinExistence type="predicted"/>
<dbReference type="InterPro" id="IPR053134">
    <property type="entry name" value="RNA-dir_DNA_polymerase"/>
</dbReference>
<dbReference type="InterPro" id="IPR043502">
    <property type="entry name" value="DNA/RNA_pol_sf"/>
</dbReference>
<reference evidence="2" key="2">
    <citation type="submission" date="2022-01" db="EMBL/GenBank/DDBJ databases">
        <authorList>
            <person name="Yamashiro T."/>
            <person name="Shiraishi A."/>
            <person name="Satake H."/>
            <person name="Nakayama K."/>
        </authorList>
    </citation>
    <scope>NUCLEOTIDE SEQUENCE</scope>
</reference>
<sequence length="346" mass="38453">MIVCHEKVVRIPLEGDEILPVHGERTQGVVKTLMNTKFPIDLVPEATPVAKSPYRLEPSEMQELSEQLQELQDKGFIRPSHSPWGAPKEEHEVRLKLVLESLRKEKLYVKFLSRMEVSDALSRKERVKSRRVEDDTGSPKVLLVGSVMDEAHASRYLVHPGADKTKEWNSGDDQLGLRWMIYLVVLADAAKKIGEGSLIGPDLVLEATDKVVLIKEKLKAARDLQKSYADKRRKPLEFEVAVREEPHGLDTSYLGRVADRTTSPALVGTAIPRASLEEIAVTRPDRKVVTKADHSAKRKASTRPEISTNVAKKTRSNKKGSEVGSSGQAAGDEVEQTDDGTLDDDD</sequence>
<evidence type="ECO:0008006" key="4">
    <source>
        <dbReference type="Google" id="ProtNLM"/>
    </source>
</evidence>
<comment type="caution">
    <text evidence="2">The sequence shown here is derived from an EMBL/GenBank/DDBJ whole genome shotgun (WGS) entry which is preliminary data.</text>
</comment>
<gene>
    <name evidence="2" type="ORF">Tco_0705814</name>
</gene>
<reference evidence="2" key="1">
    <citation type="journal article" date="2022" name="Int. J. Mol. Sci.">
        <title>Draft Genome of Tanacetum Coccineum: Genomic Comparison of Closely Related Tanacetum-Family Plants.</title>
        <authorList>
            <person name="Yamashiro T."/>
            <person name="Shiraishi A."/>
            <person name="Nakayama K."/>
            <person name="Satake H."/>
        </authorList>
    </citation>
    <scope>NUCLEOTIDE SEQUENCE</scope>
</reference>
<dbReference type="Proteomes" id="UP001151760">
    <property type="component" value="Unassembled WGS sequence"/>
</dbReference>
<dbReference type="SUPFAM" id="SSF56672">
    <property type="entry name" value="DNA/RNA polymerases"/>
    <property type="match status" value="1"/>
</dbReference>
<feature type="region of interest" description="Disordered" evidence="1">
    <location>
        <begin position="287"/>
        <end position="346"/>
    </location>
</feature>
<accession>A0ABQ4Y5N6</accession>
<name>A0ABQ4Y5N6_9ASTR</name>